<accession>A0A502D077</accession>
<evidence type="ECO:0000259" key="8">
    <source>
        <dbReference type="Pfam" id="PF04138"/>
    </source>
</evidence>
<dbReference type="GO" id="GO:0000271">
    <property type="term" value="P:polysaccharide biosynthetic process"/>
    <property type="evidence" value="ECO:0007669"/>
    <property type="project" value="InterPro"/>
</dbReference>
<feature type="transmembrane region" description="Helical" evidence="7">
    <location>
        <begin position="42"/>
        <end position="66"/>
    </location>
</feature>
<keyword evidence="4 7" id="KW-1133">Transmembrane helix</keyword>
<sequence length="179" mass="19600">MSHEVEPDADAPATDATHNPSVPPGVGGPPGWLLRVIHDQRAAFLVVGAANTLIGLFWFVTFQYLVGRHVGYMVTLACAHVASVLCAFWLYRLVVFRVRGHVLRDLLRFESVYLSALGVNAVLLPLLVEIGHLPVLVSQFLIVGVTSLMSWFGHKHFSFRRPAADGPSSDPSDSPHDPR</sequence>
<dbReference type="InterPro" id="IPR051401">
    <property type="entry name" value="GtrA_CellWall_Glycosyl"/>
</dbReference>
<keyword evidence="10" id="KW-1185">Reference proteome</keyword>
<reference evidence="9 10" key="1">
    <citation type="journal article" date="2019" name="Environ. Microbiol.">
        <title>Species interactions and distinct microbial communities in high Arctic permafrost affected cryosols are associated with the CH4 and CO2 gas fluxes.</title>
        <authorList>
            <person name="Altshuler I."/>
            <person name="Hamel J."/>
            <person name="Turney S."/>
            <person name="Magnuson E."/>
            <person name="Levesque R."/>
            <person name="Greer C."/>
            <person name="Whyte L.G."/>
        </authorList>
    </citation>
    <scope>NUCLEOTIDE SEQUENCE [LARGE SCALE GENOMIC DNA]</scope>
    <source>
        <strain evidence="9 10">S9.3A</strain>
    </source>
</reference>
<comment type="subcellular location">
    <subcellularLocation>
        <location evidence="1">Membrane</location>
        <topology evidence="1">Multi-pass membrane protein</topology>
    </subcellularLocation>
</comment>
<comment type="caution">
    <text evidence="9">The sequence shown here is derived from an EMBL/GenBank/DDBJ whole genome shotgun (WGS) entry which is preliminary data.</text>
</comment>
<keyword evidence="3 7" id="KW-0812">Transmembrane</keyword>
<dbReference type="GO" id="GO:0005886">
    <property type="term" value="C:plasma membrane"/>
    <property type="evidence" value="ECO:0007669"/>
    <property type="project" value="TreeGrafter"/>
</dbReference>
<evidence type="ECO:0000313" key="10">
    <source>
        <dbReference type="Proteomes" id="UP000317722"/>
    </source>
</evidence>
<evidence type="ECO:0000256" key="6">
    <source>
        <dbReference type="SAM" id="MobiDB-lite"/>
    </source>
</evidence>
<evidence type="ECO:0000256" key="1">
    <source>
        <dbReference type="ARBA" id="ARBA00004141"/>
    </source>
</evidence>
<dbReference type="PANTHER" id="PTHR38459">
    <property type="entry name" value="PROPHAGE BACTOPRENOL-LINKED GLUCOSE TRANSLOCASE HOMOLOG"/>
    <property type="match status" value="1"/>
</dbReference>
<feature type="domain" description="GtrA/DPMS transmembrane" evidence="8">
    <location>
        <begin position="44"/>
        <end position="159"/>
    </location>
</feature>
<gene>
    <name evidence="9" type="ORF">EAH86_01400</name>
</gene>
<dbReference type="InterPro" id="IPR007267">
    <property type="entry name" value="GtrA_DPMS_TM"/>
</dbReference>
<evidence type="ECO:0000256" key="2">
    <source>
        <dbReference type="ARBA" id="ARBA00009399"/>
    </source>
</evidence>
<evidence type="ECO:0000256" key="3">
    <source>
        <dbReference type="ARBA" id="ARBA00022692"/>
    </source>
</evidence>
<dbReference type="EMBL" id="RCZM01000001">
    <property type="protein sequence ID" value="TPG19195.1"/>
    <property type="molecule type" value="Genomic_DNA"/>
</dbReference>
<dbReference type="PANTHER" id="PTHR38459:SF1">
    <property type="entry name" value="PROPHAGE BACTOPRENOL-LINKED GLUCOSE TRANSLOCASE HOMOLOG"/>
    <property type="match status" value="1"/>
</dbReference>
<evidence type="ECO:0000256" key="5">
    <source>
        <dbReference type="ARBA" id="ARBA00023136"/>
    </source>
</evidence>
<feature type="transmembrane region" description="Helical" evidence="7">
    <location>
        <begin position="133"/>
        <end position="152"/>
    </location>
</feature>
<proteinExistence type="inferred from homology"/>
<feature type="transmembrane region" description="Helical" evidence="7">
    <location>
        <begin position="106"/>
        <end position="127"/>
    </location>
</feature>
<evidence type="ECO:0000313" key="9">
    <source>
        <dbReference type="EMBL" id="TPG19195.1"/>
    </source>
</evidence>
<organism evidence="9 10">
    <name type="scientific">Pedococcus bigeumensis</name>
    <dbReference type="NCBI Taxonomy" id="433644"/>
    <lineage>
        <taxon>Bacteria</taxon>
        <taxon>Bacillati</taxon>
        <taxon>Actinomycetota</taxon>
        <taxon>Actinomycetes</taxon>
        <taxon>Micrococcales</taxon>
        <taxon>Intrasporangiaceae</taxon>
        <taxon>Pedococcus</taxon>
    </lineage>
</organism>
<name>A0A502D077_9MICO</name>
<evidence type="ECO:0000256" key="7">
    <source>
        <dbReference type="SAM" id="Phobius"/>
    </source>
</evidence>
<keyword evidence="5 7" id="KW-0472">Membrane</keyword>
<dbReference type="AlphaFoldDB" id="A0A502D077"/>
<comment type="similarity">
    <text evidence="2">Belongs to the GtrA family.</text>
</comment>
<dbReference type="Pfam" id="PF04138">
    <property type="entry name" value="GtrA_DPMS_TM"/>
    <property type="match status" value="1"/>
</dbReference>
<dbReference type="Proteomes" id="UP000317722">
    <property type="component" value="Unassembled WGS sequence"/>
</dbReference>
<evidence type="ECO:0000256" key="4">
    <source>
        <dbReference type="ARBA" id="ARBA00022989"/>
    </source>
</evidence>
<feature type="region of interest" description="Disordered" evidence="6">
    <location>
        <begin position="1"/>
        <end position="23"/>
    </location>
</feature>
<protein>
    <submittedName>
        <fullName evidence="9">GtrA family protein</fullName>
    </submittedName>
</protein>
<dbReference type="RefSeq" id="WP_140736839.1">
    <property type="nucleotide sequence ID" value="NZ_RCZM01000001.1"/>
</dbReference>
<feature type="transmembrane region" description="Helical" evidence="7">
    <location>
        <begin position="72"/>
        <end position="94"/>
    </location>
</feature>
<dbReference type="OrthoDB" id="4943658at2"/>